<name>A0A518CY94_9BACT</name>
<sequence>MLLVAGAVKAAVGIVHFRCSTRGGQRAARRSLVVLVALQSAFAVFWVLAFAGLLPGTDAAELGLWFVPASSIAILGIALRGLRNEERAR</sequence>
<evidence type="ECO:0000313" key="2">
    <source>
        <dbReference type="EMBL" id="QDU84200.1"/>
    </source>
</evidence>
<evidence type="ECO:0000313" key="3">
    <source>
        <dbReference type="Proteomes" id="UP000319342"/>
    </source>
</evidence>
<dbReference type="Proteomes" id="UP000319342">
    <property type="component" value="Chromosome"/>
</dbReference>
<keyword evidence="3" id="KW-1185">Reference proteome</keyword>
<protein>
    <submittedName>
        <fullName evidence="2">Uncharacterized protein</fullName>
    </submittedName>
</protein>
<organism evidence="2 3">
    <name type="scientific">Rohdeia mirabilis</name>
    <dbReference type="NCBI Taxonomy" id="2528008"/>
    <lineage>
        <taxon>Bacteria</taxon>
        <taxon>Pseudomonadati</taxon>
        <taxon>Planctomycetota</taxon>
        <taxon>Planctomycetia</taxon>
        <taxon>Planctomycetia incertae sedis</taxon>
        <taxon>Rohdeia</taxon>
    </lineage>
</organism>
<keyword evidence="1" id="KW-0472">Membrane</keyword>
<gene>
    <name evidence="2" type="ORF">Pla163_13050</name>
</gene>
<keyword evidence="1" id="KW-0812">Transmembrane</keyword>
<accession>A0A518CY94</accession>
<feature type="transmembrane region" description="Helical" evidence="1">
    <location>
        <begin position="62"/>
        <end position="82"/>
    </location>
</feature>
<proteinExistence type="predicted"/>
<keyword evidence="1" id="KW-1133">Transmembrane helix</keyword>
<dbReference type="AlphaFoldDB" id="A0A518CY94"/>
<dbReference type="EMBL" id="CP036290">
    <property type="protein sequence ID" value="QDU84200.1"/>
    <property type="molecule type" value="Genomic_DNA"/>
</dbReference>
<feature type="transmembrane region" description="Helical" evidence="1">
    <location>
        <begin position="32"/>
        <end position="56"/>
    </location>
</feature>
<evidence type="ECO:0000256" key="1">
    <source>
        <dbReference type="SAM" id="Phobius"/>
    </source>
</evidence>
<reference evidence="2 3" key="1">
    <citation type="submission" date="2019-02" db="EMBL/GenBank/DDBJ databases">
        <title>Deep-cultivation of Planctomycetes and their phenomic and genomic characterization uncovers novel biology.</title>
        <authorList>
            <person name="Wiegand S."/>
            <person name="Jogler M."/>
            <person name="Boedeker C."/>
            <person name="Pinto D."/>
            <person name="Vollmers J."/>
            <person name="Rivas-Marin E."/>
            <person name="Kohn T."/>
            <person name="Peeters S.H."/>
            <person name="Heuer A."/>
            <person name="Rast P."/>
            <person name="Oberbeckmann S."/>
            <person name="Bunk B."/>
            <person name="Jeske O."/>
            <person name="Meyerdierks A."/>
            <person name="Storesund J.E."/>
            <person name="Kallscheuer N."/>
            <person name="Luecker S."/>
            <person name="Lage O.M."/>
            <person name="Pohl T."/>
            <person name="Merkel B.J."/>
            <person name="Hornburger P."/>
            <person name="Mueller R.-W."/>
            <person name="Bruemmer F."/>
            <person name="Labrenz M."/>
            <person name="Spormann A.M."/>
            <person name="Op den Camp H."/>
            <person name="Overmann J."/>
            <person name="Amann R."/>
            <person name="Jetten M.S.M."/>
            <person name="Mascher T."/>
            <person name="Medema M.H."/>
            <person name="Devos D.P."/>
            <person name="Kaster A.-K."/>
            <person name="Ovreas L."/>
            <person name="Rohde M."/>
            <person name="Galperin M.Y."/>
            <person name="Jogler C."/>
        </authorList>
    </citation>
    <scope>NUCLEOTIDE SEQUENCE [LARGE SCALE GENOMIC DNA]</scope>
    <source>
        <strain evidence="2 3">Pla163</strain>
    </source>
</reference>